<protein>
    <submittedName>
        <fullName evidence="1">Uncharacterized protein</fullName>
    </submittedName>
</protein>
<feature type="non-terminal residue" evidence="1">
    <location>
        <position position="1"/>
    </location>
</feature>
<dbReference type="EMBL" id="MU273469">
    <property type="protein sequence ID" value="KAI0036663.1"/>
    <property type="molecule type" value="Genomic_DNA"/>
</dbReference>
<reference evidence="1" key="2">
    <citation type="journal article" date="2022" name="New Phytol.">
        <title>Evolutionary transition to the ectomycorrhizal habit in the genomes of a hyperdiverse lineage of mushroom-forming fungi.</title>
        <authorList>
            <person name="Looney B."/>
            <person name="Miyauchi S."/>
            <person name="Morin E."/>
            <person name="Drula E."/>
            <person name="Courty P.E."/>
            <person name="Kohler A."/>
            <person name="Kuo A."/>
            <person name="LaButti K."/>
            <person name="Pangilinan J."/>
            <person name="Lipzen A."/>
            <person name="Riley R."/>
            <person name="Andreopoulos W."/>
            <person name="He G."/>
            <person name="Johnson J."/>
            <person name="Nolan M."/>
            <person name="Tritt A."/>
            <person name="Barry K.W."/>
            <person name="Grigoriev I.V."/>
            <person name="Nagy L.G."/>
            <person name="Hibbett D."/>
            <person name="Henrissat B."/>
            <person name="Matheny P.B."/>
            <person name="Labbe J."/>
            <person name="Martin F.M."/>
        </authorList>
    </citation>
    <scope>NUCLEOTIDE SEQUENCE</scope>
    <source>
        <strain evidence="1">EC-137</strain>
    </source>
</reference>
<proteinExistence type="predicted"/>
<keyword evidence="2" id="KW-1185">Reference proteome</keyword>
<sequence>RKAFAIKANEGRPLSRRDIQFDFLSHIFDNEDKVFTDPSLSPPERCTFRDVYVRALIQSPRTAKALREKMQDSADFASDFGKVALLANVGRINTTMTFLPEMRTNLRTYHPVPSLQKVDPNLQDAPRIKNILKACHLPDEADHIPVTPVELRTKIAEGVTPSTSIVNLLFVLSNHFTYLVHEHFGRHDVDFLDFFMPVHFSSASRARAFLWLAFRYYEGTTPNPFDDTPGTSQKGIPRLVALSPAEFETENVDTQDEKAYGEKMCKYRQDFLSK</sequence>
<gene>
    <name evidence="1" type="ORF">K488DRAFT_33502</name>
</gene>
<name>A0ACB8QY63_9AGAM</name>
<reference evidence="1" key="1">
    <citation type="submission" date="2021-02" db="EMBL/GenBank/DDBJ databases">
        <authorList>
            <consortium name="DOE Joint Genome Institute"/>
            <person name="Ahrendt S."/>
            <person name="Looney B.P."/>
            <person name="Miyauchi S."/>
            <person name="Morin E."/>
            <person name="Drula E."/>
            <person name="Courty P.E."/>
            <person name="Chicoki N."/>
            <person name="Fauchery L."/>
            <person name="Kohler A."/>
            <person name="Kuo A."/>
            <person name="Labutti K."/>
            <person name="Pangilinan J."/>
            <person name="Lipzen A."/>
            <person name="Riley R."/>
            <person name="Andreopoulos W."/>
            <person name="He G."/>
            <person name="Johnson J."/>
            <person name="Barry K.W."/>
            <person name="Grigoriev I.V."/>
            <person name="Nagy L."/>
            <person name="Hibbett D."/>
            <person name="Henrissat B."/>
            <person name="Matheny P.B."/>
            <person name="Labbe J."/>
            <person name="Martin F."/>
        </authorList>
    </citation>
    <scope>NUCLEOTIDE SEQUENCE</scope>
    <source>
        <strain evidence="1">EC-137</strain>
    </source>
</reference>
<organism evidence="1 2">
    <name type="scientific">Vararia minispora EC-137</name>
    <dbReference type="NCBI Taxonomy" id="1314806"/>
    <lineage>
        <taxon>Eukaryota</taxon>
        <taxon>Fungi</taxon>
        <taxon>Dikarya</taxon>
        <taxon>Basidiomycota</taxon>
        <taxon>Agaricomycotina</taxon>
        <taxon>Agaricomycetes</taxon>
        <taxon>Russulales</taxon>
        <taxon>Lachnocladiaceae</taxon>
        <taxon>Vararia</taxon>
    </lineage>
</organism>
<evidence type="ECO:0000313" key="2">
    <source>
        <dbReference type="Proteomes" id="UP000814128"/>
    </source>
</evidence>
<dbReference type="Proteomes" id="UP000814128">
    <property type="component" value="Unassembled WGS sequence"/>
</dbReference>
<comment type="caution">
    <text evidence="1">The sequence shown here is derived from an EMBL/GenBank/DDBJ whole genome shotgun (WGS) entry which is preliminary data.</text>
</comment>
<feature type="non-terminal residue" evidence="1">
    <location>
        <position position="274"/>
    </location>
</feature>
<evidence type="ECO:0000313" key="1">
    <source>
        <dbReference type="EMBL" id="KAI0036663.1"/>
    </source>
</evidence>
<accession>A0ACB8QY63</accession>